<dbReference type="InterPro" id="IPR001650">
    <property type="entry name" value="Helicase_C-like"/>
</dbReference>
<evidence type="ECO:0000256" key="4">
    <source>
        <dbReference type="ARBA" id="ARBA00022840"/>
    </source>
</evidence>
<organism evidence="7 8">
    <name type="scientific">Tsukamurella asaccharolytica</name>
    <dbReference type="NCBI Taxonomy" id="2592067"/>
    <lineage>
        <taxon>Bacteria</taxon>
        <taxon>Bacillati</taxon>
        <taxon>Actinomycetota</taxon>
        <taxon>Actinomycetes</taxon>
        <taxon>Mycobacteriales</taxon>
        <taxon>Tsukamurellaceae</taxon>
        <taxon>Tsukamurella</taxon>
    </lineage>
</organism>
<dbReference type="Proteomes" id="UP000317291">
    <property type="component" value="Unassembled WGS sequence"/>
</dbReference>
<evidence type="ECO:0000313" key="7">
    <source>
        <dbReference type="EMBL" id="TWS20025.1"/>
    </source>
</evidence>
<dbReference type="RefSeq" id="WP_146560404.1">
    <property type="nucleotide sequence ID" value="NZ_VIGW01000003.1"/>
</dbReference>
<dbReference type="AlphaFoldDB" id="A0A5C5RCW0"/>
<dbReference type="EMBL" id="VIGW01000003">
    <property type="protein sequence ID" value="TWS20025.1"/>
    <property type="molecule type" value="Genomic_DNA"/>
</dbReference>
<dbReference type="GO" id="GO:0016787">
    <property type="term" value="F:hydrolase activity"/>
    <property type="evidence" value="ECO:0007669"/>
    <property type="project" value="UniProtKB-KW"/>
</dbReference>
<keyword evidence="1" id="KW-0547">Nucleotide-binding</keyword>
<dbReference type="CDD" id="cd18793">
    <property type="entry name" value="SF2_C_SNF"/>
    <property type="match status" value="1"/>
</dbReference>
<dbReference type="InterPro" id="IPR027417">
    <property type="entry name" value="P-loop_NTPase"/>
</dbReference>
<dbReference type="PROSITE" id="PS51194">
    <property type="entry name" value="HELICASE_CTER"/>
    <property type="match status" value="1"/>
</dbReference>
<dbReference type="InterPro" id="IPR057342">
    <property type="entry name" value="DEXDc_RapA"/>
</dbReference>
<comment type="caution">
    <text evidence="7">The sequence shown here is derived from an EMBL/GenBank/DDBJ whole genome shotgun (WGS) entry which is preliminary data.</text>
</comment>
<evidence type="ECO:0000313" key="8">
    <source>
        <dbReference type="Proteomes" id="UP000317291"/>
    </source>
</evidence>
<evidence type="ECO:0000256" key="3">
    <source>
        <dbReference type="ARBA" id="ARBA00022806"/>
    </source>
</evidence>
<gene>
    <name evidence="7" type="ORF">FK529_07740</name>
</gene>
<reference evidence="7 8" key="1">
    <citation type="submission" date="2019-06" db="EMBL/GenBank/DDBJ databases">
        <title>Tsukamurella conjunctivitidis sp. nov., Tsukamurella assacharolytica sp. nov. and Tsukamurella sputae sp. nov. isolated from patients with conjunctivitis, bacteraemia (lymphoma) and respiratory infection (sputum) in Hong Kong.</title>
        <authorList>
            <person name="Teng J.L.L."/>
            <person name="Lee H.H."/>
            <person name="Fong J.Y.H."/>
            <person name="Fok K.M.N."/>
            <person name="Lau S.K.P."/>
            <person name="Woo P.C.Y."/>
        </authorList>
    </citation>
    <scope>NUCLEOTIDE SEQUENCE [LARGE SCALE GENOMIC DNA]</scope>
    <source>
        <strain evidence="7 8">HKU71</strain>
    </source>
</reference>
<keyword evidence="3 7" id="KW-0347">Helicase</keyword>
<evidence type="ECO:0000256" key="1">
    <source>
        <dbReference type="ARBA" id="ARBA00022741"/>
    </source>
</evidence>
<dbReference type="Gene3D" id="3.40.50.300">
    <property type="entry name" value="P-loop containing nucleotide triphosphate hydrolases"/>
    <property type="match status" value="1"/>
</dbReference>
<dbReference type="PANTHER" id="PTHR45766">
    <property type="entry name" value="DNA ANNEALING HELICASE AND ENDONUCLEASE ZRANB3 FAMILY MEMBER"/>
    <property type="match status" value="1"/>
</dbReference>
<dbReference type="SMART" id="SM00490">
    <property type="entry name" value="HELICc"/>
    <property type="match status" value="1"/>
</dbReference>
<evidence type="ECO:0000259" key="5">
    <source>
        <dbReference type="PROSITE" id="PS51192"/>
    </source>
</evidence>
<dbReference type="SUPFAM" id="SSF52540">
    <property type="entry name" value="P-loop containing nucleoside triphosphate hydrolases"/>
    <property type="match status" value="2"/>
</dbReference>
<accession>A0A5C5RCW0</accession>
<dbReference type="Pfam" id="PF00271">
    <property type="entry name" value="Helicase_C"/>
    <property type="match status" value="1"/>
</dbReference>
<dbReference type="OrthoDB" id="9814088at2"/>
<dbReference type="PANTHER" id="PTHR45766:SF6">
    <property type="entry name" value="SWI_SNF-RELATED MATRIX-ASSOCIATED ACTIN-DEPENDENT REGULATOR OF CHROMATIN SUBFAMILY A-LIKE PROTEIN 1"/>
    <property type="match status" value="1"/>
</dbReference>
<dbReference type="InterPro" id="IPR049730">
    <property type="entry name" value="SNF2/RAD54-like_C"/>
</dbReference>
<feature type="domain" description="Helicase C-terminal" evidence="6">
    <location>
        <begin position="449"/>
        <end position="616"/>
    </location>
</feature>
<dbReference type="Gene3D" id="3.40.50.10810">
    <property type="entry name" value="Tandem AAA-ATPase domain"/>
    <property type="match status" value="1"/>
</dbReference>
<dbReference type="InterPro" id="IPR038718">
    <property type="entry name" value="SNF2-like_sf"/>
</dbReference>
<dbReference type="PROSITE" id="PS51192">
    <property type="entry name" value="HELICASE_ATP_BIND_1"/>
    <property type="match status" value="1"/>
</dbReference>
<protein>
    <submittedName>
        <fullName evidence="7">DEAD/DEAH box helicase</fullName>
    </submittedName>
</protein>
<feature type="domain" description="Helicase ATP-binding" evidence="5">
    <location>
        <begin position="135"/>
        <end position="304"/>
    </location>
</feature>
<dbReference type="GO" id="GO:0005524">
    <property type="term" value="F:ATP binding"/>
    <property type="evidence" value="ECO:0007669"/>
    <property type="project" value="UniProtKB-KW"/>
</dbReference>
<sequence length="984" mass="107286">MTVINDGHIGTSEASADSGFKGAPGSIAVVRDQEWLVTAVEPTADGFFVHVTGLSELVRDTSAVFSTALDRIDEVDPTAVTVVADPSERFRRSRLWLEAMFRKTPIAVTDPGFGTAQRGLAKPLDYQVKAVAKALDPDKLRPRILLADAVGLGKTIEIGMILSELVRRGRGDRILIVTPKHVLEQMQMELWTRFALPFVRLDSAGIQRIRQVLPASRNPFTYFKRVIISIDTLKSDRYIANLQKQRWDAVVIDESHNVTNTASQNNRLARLLSKQTDALILASATPHNGRADSFAELVRMLDPTAVSPEGEPDYAEVAKLVIRRHRHHPDVAGEVGSDWAERQPPHNVVVPATAAEDAIARELEDVWLWPESGSSPYSGQNSSLFPWTLAKAYLSSPAALLQSVRERRRRIDAAVPKQATELAALDRLADLTEAVPMASSAKYVELRTQLDEMGVSRSGSARVVIFAERVATLTALAEQLAADLTMTSTRGADLGQVAVLHGGLSDSEQTEIVESFKLESSPIRILVTGDVASEGVNLHSQCHQLIHYDIPWSLIRIEQRNGRIDRYGQKHRPRITTLLLTPSTAHFAGDLRVLARLVDREHEAHQALGDTASLMGTYDVKAEEESIRQVLAGQKELEAVVKTVDEVAAGTGLDSFFAQLALGGIAQDPPAEQPASEGFHGAGVYDSEFEFLSDALHESYVHPQNAPKDGVDWAVHKQYSIASLTPPKDLRQRLDVLPQDYLKARSIRETYKLAYTPARGEQELVQARSGASTSTWPEAHYLAPLHPILDWAADRALSELGRSQIYAVRGAVPFPTILVQVTQTNLRGQVVAAGYYTVAFPVPGDPGASLVEPHTGAHEAVAELAIAQVNTGDIDGASNLQPLVAAAVHAADANAKNQAESVRAESADRIRAWVARSEAWQHEAGALIQRADLRDQSKRIAEEKELAEAMNPARRLARPLMVVVPEDFDPAALGSPASTTGSED</sequence>
<dbReference type="InterPro" id="IPR014001">
    <property type="entry name" value="Helicase_ATP-bd"/>
</dbReference>
<keyword evidence="2" id="KW-0378">Hydrolase</keyword>
<evidence type="ECO:0000256" key="2">
    <source>
        <dbReference type="ARBA" id="ARBA00022801"/>
    </source>
</evidence>
<name>A0A5C5RCW0_9ACTN</name>
<dbReference type="Pfam" id="PF00176">
    <property type="entry name" value="SNF2-rel_dom"/>
    <property type="match status" value="1"/>
</dbReference>
<dbReference type="SMART" id="SM00487">
    <property type="entry name" value="DEXDc"/>
    <property type="match status" value="1"/>
</dbReference>
<dbReference type="CDD" id="cd18011">
    <property type="entry name" value="DEXDc_RapA"/>
    <property type="match status" value="1"/>
</dbReference>
<dbReference type="GO" id="GO:0004386">
    <property type="term" value="F:helicase activity"/>
    <property type="evidence" value="ECO:0007669"/>
    <property type="project" value="UniProtKB-KW"/>
</dbReference>
<keyword evidence="4" id="KW-0067">ATP-binding</keyword>
<proteinExistence type="predicted"/>
<evidence type="ECO:0000259" key="6">
    <source>
        <dbReference type="PROSITE" id="PS51194"/>
    </source>
</evidence>
<dbReference type="InterPro" id="IPR000330">
    <property type="entry name" value="SNF2_N"/>
</dbReference>
<keyword evidence="8" id="KW-1185">Reference proteome</keyword>